<evidence type="ECO:0000256" key="3">
    <source>
        <dbReference type="ARBA" id="ARBA00022679"/>
    </source>
</evidence>
<reference evidence="13 14" key="1">
    <citation type="journal article" date="2016" name="Nat. Commun.">
        <title>Thousands of microbial genomes shed light on interconnected biogeochemical processes in an aquifer system.</title>
        <authorList>
            <person name="Anantharaman K."/>
            <person name="Brown C.T."/>
            <person name="Hug L.A."/>
            <person name="Sharon I."/>
            <person name="Castelle C.J."/>
            <person name="Probst A.J."/>
            <person name="Thomas B.C."/>
            <person name="Singh A."/>
            <person name="Wilkins M.J."/>
            <person name="Karaoz U."/>
            <person name="Brodie E.L."/>
            <person name="Williams K.H."/>
            <person name="Hubbard S.S."/>
            <person name="Banfield J.F."/>
        </authorList>
    </citation>
    <scope>NUCLEOTIDE SEQUENCE [LARGE SCALE GENOMIC DNA]</scope>
</reference>
<keyword evidence="2" id="KW-1003">Cell membrane</keyword>
<accession>A0A1F5GIK5</accession>
<keyword evidence="7" id="KW-0472">Membrane</keyword>
<keyword evidence="5" id="KW-0732">Signal</keyword>
<name>A0A1F5GIK5_9BACT</name>
<evidence type="ECO:0000256" key="7">
    <source>
        <dbReference type="ARBA" id="ARBA00023136"/>
    </source>
</evidence>
<keyword evidence="3" id="KW-0808">Transferase</keyword>
<dbReference type="UniPathway" id="UPA00029">
    <property type="reaction ID" value="UER00560"/>
</dbReference>
<keyword evidence="8" id="KW-0012">Acyltransferase</keyword>
<evidence type="ECO:0000256" key="4">
    <source>
        <dbReference type="ARBA" id="ARBA00022692"/>
    </source>
</evidence>
<dbReference type="EMBL" id="MFBE01000011">
    <property type="protein sequence ID" value="OGD91700.1"/>
    <property type="molecule type" value="Genomic_DNA"/>
</dbReference>
<evidence type="ECO:0000256" key="10">
    <source>
        <dbReference type="ARBA" id="ARBA00023603"/>
    </source>
</evidence>
<keyword evidence="4" id="KW-0812">Transmembrane</keyword>
<organism evidence="13 14">
    <name type="scientific">Candidatus Curtissbacteria bacterium RIFCSPHIGHO2_02_FULL_40_17</name>
    <dbReference type="NCBI Taxonomy" id="1797715"/>
    <lineage>
        <taxon>Bacteria</taxon>
        <taxon>Candidatus Curtissiibacteriota</taxon>
    </lineage>
</organism>
<evidence type="ECO:0000256" key="11">
    <source>
        <dbReference type="ARBA" id="ARBA00023667"/>
    </source>
</evidence>
<evidence type="ECO:0000256" key="5">
    <source>
        <dbReference type="ARBA" id="ARBA00022729"/>
    </source>
</evidence>
<evidence type="ECO:0000256" key="6">
    <source>
        <dbReference type="ARBA" id="ARBA00022989"/>
    </source>
</evidence>
<gene>
    <name evidence="13" type="ORF">A3D81_01490</name>
</gene>
<keyword evidence="6" id="KW-1133">Transmembrane helix</keyword>
<evidence type="ECO:0000256" key="1">
    <source>
        <dbReference type="ARBA" id="ARBA00004162"/>
    </source>
</evidence>
<evidence type="ECO:0000313" key="13">
    <source>
        <dbReference type="EMBL" id="OGD91700.1"/>
    </source>
</evidence>
<comment type="similarity">
    <text evidence="10">Belongs to the acyltransferase CrtO family.</text>
</comment>
<evidence type="ECO:0000256" key="12">
    <source>
        <dbReference type="ARBA" id="ARBA00025324"/>
    </source>
</evidence>
<sequence>MNPERISGFALRNEVSDSQESLPSSALKVTKKVGGVITEAYFAPKPWEGDGRIYRWVGIRTFKRWIPTGDVLIRFLRRNTGTGLPFYSLSEPNLKEAKKYDLSTRVFETVHAAGLAAFAAGLAGFDKLSFGPDLPGETYINAVATAGNLYAVMLQRYNRARIYSLVKRSKELGESSSTKS</sequence>
<evidence type="ECO:0000256" key="8">
    <source>
        <dbReference type="ARBA" id="ARBA00023315"/>
    </source>
</evidence>
<dbReference type="Pfam" id="PF18927">
    <property type="entry name" value="CrtO"/>
    <property type="match status" value="1"/>
</dbReference>
<dbReference type="Proteomes" id="UP000178492">
    <property type="component" value="Unassembled WGS sequence"/>
</dbReference>
<dbReference type="AlphaFoldDB" id="A0A1F5GIK5"/>
<dbReference type="GO" id="GO:0005886">
    <property type="term" value="C:plasma membrane"/>
    <property type="evidence" value="ECO:0007669"/>
    <property type="project" value="UniProtKB-SubCell"/>
</dbReference>
<evidence type="ECO:0000256" key="2">
    <source>
        <dbReference type="ARBA" id="ARBA00022475"/>
    </source>
</evidence>
<evidence type="ECO:0000256" key="9">
    <source>
        <dbReference type="ARBA" id="ARBA00023588"/>
    </source>
</evidence>
<proteinExistence type="inferred from homology"/>
<evidence type="ECO:0000313" key="14">
    <source>
        <dbReference type="Proteomes" id="UP000178492"/>
    </source>
</evidence>
<comment type="pathway">
    <text evidence="9">Carotenoid biosynthesis; staphyloxanthin biosynthesis; staphyloxanthin from farnesyl diphosphate: step 5/5.</text>
</comment>
<protein>
    <recommendedName>
        <fullName evidence="11">Glycosyl-4,4'-diaponeurosporenoate acyltransferase</fullName>
    </recommendedName>
</protein>
<comment type="caution">
    <text evidence="13">The sequence shown here is derived from an EMBL/GenBank/DDBJ whole genome shotgun (WGS) entry which is preliminary data.</text>
</comment>
<comment type="subcellular location">
    <subcellularLocation>
        <location evidence="1">Cell membrane</location>
        <topology evidence="1">Single-pass membrane protein</topology>
    </subcellularLocation>
</comment>
<dbReference type="InterPro" id="IPR044021">
    <property type="entry name" value="CrtO"/>
</dbReference>
<dbReference type="GO" id="GO:0016746">
    <property type="term" value="F:acyltransferase activity"/>
    <property type="evidence" value="ECO:0007669"/>
    <property type="project" value="UniProtKB-KW"/>
</dbReference>
<comment type="function">
    <text evidence="12">Catalyzes the acylation of glycosyl-4,4'-diaponeurosporenoate, i.e. the esterification of glucose at the C6'' position with the carboxyl group of the C(15) fatty acid 12-methyltetradecanoic acid, to yield staphyloxanthin. This is the last step in the biosynthesis of this orange pigment, present in most staphylococci strains.</text>
</comment>